<feature type="region of interest" description="Disordered" evidence="10">
    <location>
        <begin position="681"/>
        <end position="963"/>
    </location>
</feature>
<evidence type="ECO:0000256" key="9">
    <source>
        <dbReference type="PROSITE-ProRule" id="PRU00192"/>
    </source>
</evidence>
<dbReference type="PANTHER" id="PTHR14167:SF51">
    <property type="entry name" value="RING-TYPE E3 UBIQUITIN TRANSFERASE"/>
    <property type="match status" value="1"/>
</dbReference>
<keyword evidence="4" id="KW-0677">Repeat</keyword>
<dbReference type="GO" id="GO:0046330">
    <property type="term" value="P:positive regulation of JNK cascade"/>
    <property type="evidence" value="ECO:0007669"/>
    <property type="project" value="TreeGrafter"/>
</dbReference>
<keyword evidence="6" id="KW-0862">Zinc</keyword>
<dbReference type="InterPro" id="IPR018957">
    <property type="entry name" value="Znf_C3HC4_RING-type"/>
</dbReference>
<evidence type="ECO:0000256" key="3">
    <source>
        <dbReference type="ARBA" id="ARBA00022723"/>
    </source>
</evidence>
<dbReference type="CDD" id="cd16750">
    <property type="entry name" value="RING-HC_SH3RF3"/>
    <property type="match status" value="1"/>
</dbReference>
<dbReference type="SMART" id="SM00326">
    <property type="entry name" value="SH3"/>
    <property type="match status" value="3"/>
</dbReference>
<dbReference type="GO" id="GO:0016567">
    <property type="term" value="P:protein ubiquitination"/>
    <property type="evidence" value="ECO:0007669"/>
    <property type="project" value="TreeGrafter"/>
</dbReference>
<dbReference type="PRINTS" id="PR00499">
    <property type="entry name" value="P67PHOX"/>
</dbReference>
<dbReference type="Gene3D" id="3.30.40.10">
    <property type="entry name" value="Zinc/RING finger domain, C3HC4 (zinc finger)"/>
    <property type="match status" value="1"/>
</dbReference>
<dbReference type="PANTHER" id="PTHR14167">
    <property type="entry name" value="SH3 DOMAIN-CONTAINING"/>
    <property type="match status" value="1"/>
</dbReference>
<feature type="region of interest" description="Disordered" evidence="10">
    <location>
        <begin position="117"/>
        <end position="142"/>
    </location>
</feature>
<keyword evidence="14" id="KW-1185">Reference proteome</keyword>
<dbReference type="Gene3D" id="2.30.30.40">
    <property type="entry name" value="SH3 Domains"/>
    <property type="match status" value="3"/>
</dbReference>
<dbReference type="CDD" id="cd11787">
    <property type="entry name" value="SH3_SH3RF_2"/>
    <property type="match status" value="1"/>
</dbReference>
<evidence type="ECO:0000256" key="6">
    <source>
        <dbReference type="ARBA" id="ARBA00022833"/>
    </source>
</evidence>
<dbReference type="Proteomes" id="UP000792457">
    <property type="component" value="Unassembled WGS sequence"/>
</dbReference>
<dbReference type="GO" id="GO:0008270">
    <property type="term" value="F:zinc ion binding"/>
    <property type="evidence" value="ECO:0007669"/>
    <property type="project" value="UniProtKB-KW"/>
</dbReference>
<dbReference type="FunFam" id="2.30.30.40:FF:000001">
    <property type="entry name" value="Sorbin and SH3 domain-containing protein 1 isoform 2"/>
    <property type="match status" value="1"/>
</dbReference>
<keyword evidence="7" id="KW-0832">Ubl conjugation</keyword>
<feature type="compositionally biased region" description="Low complexity" evidence="10">
    <location>
        <begin position="344"/>
        <end position="369"/>
    </location>
</feature>
<reference evidence="13" key="2">
    <citation type="submission" date="2017-10" db="EMBL/GenBank/DDBJ databases">
        <title>Ladona fulva Genome sequencing and assembly.</title>
        <authorList>
            <person name="Murali S."/>
            <person name="Richards S."/>
            <person name="Bandaranaike D."/>
            <person name="Bellair M."/>
            <person name="Blankenburg K."/>
            <person name="Chao H."/>
            <person name="Dinh H."/>
            <person name="Doddapaneni H."/>
            <person name="Dugan-Rocha S."/>
            <person name="Elkadiri S."/>
            <person name="Gnanaolivu R."/>
            <person name="Hernandez B."/>
            <person name="Skinner E."/>
            <person name="Javaid M."/>
            <person name="Lee S."/>
            <person name="Li M."/>
            <person name="Ming W."/>
            <person name="Munidasa M."/>
            <person name="Muniz J."/>
            <person name="Nguyen L."/>
            <person name="Hughes D."/>
            <person name="Osuji N."/>
            <person name="Pu L.-L."/>
            <person name="Puazo M."/>
            <person name="Qu C."/>
            <person name="Quiroz J."/>
            <person name="Raj R."/>
            <person name="Weissenberger G."/>
            <person name="Xin Y."/>
            <person name="Zou X."/>
            <person name="Han Y."/>
            <person name="Worley K."/>
            <person name="Muzny D."/>
            <person name="Gibbs R."/>
        </authorList>
    </citation>
    <scope>NUCLEOTIDE SEQUENCE</scope>
    <source>
        <strain evidence="13">Sampled in the wild</strain>
    </source>
</reference>
<dbReference type="OrthoDB" id="2163411at2759"/>
<feature type="region of interest" description="Disordered" evidence="10">
    <location>
        <begin position="344"/>
        <end position="618"/>
    </location>
</feature>
<dbReference type="PRINTS" id="PR00452">
    <property type="entry name" value="SH3DOMAIN"/>
</dbReference>
<dbReference type="InterPro" id="IPR036028">
    <property type="entry name" value="SH3-like_dom_sf"/>
</dbReference>
<feature type="region of interest" description="Disordered" evidence="10">
    <location>
        <begin position="303"/>
        <end position="324"/>
    </location>
</feature>
<feature type="compositionally biased region" description="Polar residues" evidence="10">
    <location>
        <begin position="554"/>
        <end position="568"/>
    </location>
</feature>
<dbReference type="InterPro" id="IPR001452">
    <property type="entry name" value="SH3_domain"/>
</dbReference>
<evidence type="ECO:0000256" key="1">
    <source>
        <dbReference type="ARBA" id="ARBA00008649"/>
    </source>
</evidence>
<dbReference type="InterPro" id="IPR017907">
    <property type="entry name" value="Znf_RING_CS"/>
</dbReference>
<feature type="domain" description="SH3" evidence="11">
    <location>
        <begin position="170"/>
        <end position="229"/>
    </location>
</feature>
<dbReference type="InterPro" id="IPR028502">
    <property type="entry name" value="SH3RF3_RING-HC_Zfn"/>
</dbReference>
<evidence type="ECO:0000259" key="11">
    <source>
        <dbReference type="PROSITE" id="PS50002"/>
    </source>
</evidence>
<feature type="compositionally biased region" description="Polar residues" evidence="10">
    <location>
        <begin position="117"/>
        <end position="137"/>
    </location>
</feature>
<sequence length="963" mass="102377">MFRLFQSSLVNFIYNMDEWMLNDLLECSVCLERLDTSSKVLPCQHTFCRKCLEEIVSTHKELRCPECRILVELRIDDLPPNVLLMRILEGMRNAPKKKGGSSTASTSARPMPTLLQQQQQGFPSNPLNPQTLQQSPGHQHHHRAYLAPHPAAREHHSIRSHHSPKQVVLPNQPCAKALFNYQSRVQGDLNFKKGDIVTLKKKIDANWYEGSLGGNCGVFPSSYVQVITPLPSHIPQCKALYDFKMTNDDEEGCLTFKKGEILTVIRRVDENWAEGKLVDRIGIFPLAFVELNDVARALVKLSTNSQPGPSRVAPPTPTSEDATPLIPTDHMITTAPNMMANLHFSSPSFHSTPPSQSSTAVATTTVSSSHPAMPLQANQMVGNAGPHHHHQSRHTHHRHHHSQQQTVSSQQQVTQVPTTTVASTPLSSSMSSSTSSSPTSSTSSTPSSSTSASSSSTTATNSPNGSSVPSSVPSSPASPPPPPPPPPLPPSSGSVALSTSSSACTMSPMSGGASGEQQPQVHQRGTPPAGPLSPDSSFHLPQQYQREKRHSFNVLHSNQSVPQQTTHRLGQEGQSDCSSSSQSQSKSSQHRHKRSGSDLATTSPSSSQGQSAHDQSSNVMLPATYVALYPYKPQKADELELRKGAVYTVTEKCQDGWFKGTSMRTHKCGVFPGNYVALMRPPAPPPPYNQQQNQFNGSSSAAPMQNHSVSSSTRLSSSTSSPSRPGNHHISSQAAGSPAPSSSSRIPVASSISSSVQSFSRGKSALPGTPGTPTPPGHGSNVADGRLFIETAQGSASSHGSVAPPKPPRPHSPHHSVNSPHHHQTQSLPVSSPPPELPPRSSSPTPFHHHFHPPSALTTSAPPPVSTSSLLSGNTVGTSSSWHACHPSGHQMSAQSVEGLGNRGSPGCSHNTLSTAVTPPPNVSVGSSSSSSTPVAPGPSGRPSSNTPTQFTEKVVDVGHLSA</sequence>
<dbReference type="GO" id="GO:0032436">
    <property type="term" value="P:positive regulation of proteasomal ubiquitin-dependent protein catabolic process"/>
    <property type="evidence" value="ECO:0007669"/>
    <property type="project" value="TreeGrafter"/>
</dbReference>
<feature type="compositionally biased region" description="Polar residues" evidence="10">
    <location>
        <begin position="534"/>
        <end position="544"/>
    </location>
</feature>
<dbReference type="PROSITE" id="PS50002">
    <property type="entry name" value="SH3"/>
    <property type="match status" value="3"/>
</dbReference>
<dbReference type="SMART" id="SM00184">
    <property type="entry name" value="RING"/>
    <property type="match status" value="1"/>
</dbReference>
<proteinExistence type="inferred from homology"/>
<dbReference type="InterPro" id="IPR001841">
    <property type="entry name" value="Znf_RING"/>
</dbReference>
<keyword evidence="2 9" id="KW-0728">SH3 domain</keyword>
<evidence type="ECO:0000256" key="7">
    <source>
        <dbReference type="ARBA" id="ARBA00022843"/>
    </source>
</evidence>
<evidence type="ECO:0000256" key="4">
    <source>
        <dbReference type="ARBA" id="ARBA00022737"/>
    </source>
</evidence>
<evidence type="ECO:0000256" key="10">
    <source>
        <dbReference type="SAM" id="MobiDB-lite"/>
    </source>
</evidence>
<feature type="compositionally biased region" description="Low complexity" evidence="10">
    <location>
        <begin position="923"/>
        <end position="941"/>
    </location>
</feature>
<dbReference type="AlphaFoldDB" id="A0A8K0P9Y2"/>
<accession>A0A8K0P9Y2</accession>
<feature type="compositionally biased region" description="Low complexity" evidence="10">
    <location>
        <begin position="689"/>
        <end position="700"/>
    </location>
</feature>
<feature type="domain" description="SH3" evidence="11">
    <location>
        <begin position="232"/>
        <end position="294"/>
    </location>
</feature>
<dbReference type="CDD" id="cd11783">
    <property type="entry name" value="SH3_SH3RF_3"/>
    <property type="match status" value="1"/>
</dbReference>
<feature type="domain" description="RING-type" evidence="12">
    <location>
        <begin position="27"/>
        <end position="68"/>
    </location>
</feature>
<evidence type="ECO:0000256" key="2">
    <source>
        <dbReference type="ARBA" id="ARBA00022443"/>
    </source>
</evidence>
<dbReference type="InterPro" id="IPR050384">
    <property type="entry name" value="Endophilin_SH3RF"/>
</dbReference>
<protein>
    <submittedName>
        <fullName evidence="13">Uncharacterized protein</fullName>
    </submittedName>
</protein>
<evidence type="ECO:0000256" key="8">
    <source>
        <dbReference type="PROSITE-ProRule" id="PRU00175"/>
    </source>
</evidence>
<feature type="domain" description="SH3" evidence="11">
    <location>
        <begin position="620"/>
        <end position="681"/>
    </location>
</feature>
<dbReference type="FunFam" id="3.30.40.10:FF:000077">
    <property type="entry name" value="E3 ubiquitin-protein ligase SH3RF1 isoform X1"/>
    <property type="match status" value="1"/>
</dbReference>
<feature type="compositionally biased region" description="Polar residues" evidence="10">
    <location>
        <begin position="908"/>
        <end position="917"/>
    </location>
</feature>
<feature type="compositionally biased region" description="Pro residues" evidence="10">
    <location>
        <begin position="476"/>
        <end position="490"/>
    </location>
</feature>
<evidence type="ECO:0000313" key="14">
    <source>
        <dbReference type="Proteomes" id="UP000792457"/>
    </source>
</evidence>
<feature type="compositionally biased region" description="Low complexity" evidence="10">
    <location>
        <begin position="853"/>
        <end position="872"/>
    </location>
</feature>
<dbReference type="SUPFAM" id="SSF57850">
    <property type="entry name" value="RING/U-box"/>
    <property type="match status" value="1"/>
</dbReference>
<feature type="compositionally biased region" description="Low complexity" evidence="10">
    <location>
        <begin position="403"/>
        <end position="475"/>
    </location>
</feature>
<dbReference type="EMBL" id="KZ309371">
    <property type="protein sequence ID" value="KAG8238552.1"/>
    <property type="molecule type" value="Genomic_DNA"/>
</dbReference>
<evidence type="ECO:0000313" key="13">
    <source>
        <dbReference type="EMBL" id="KAG8238552.1"/>
    </source>
</evidence>
<feature type="compositionally biased region" description="Basic residues" evidence="10">
    <location>
        <begin position="808"/>
        <end position="824"/>
    </location>
</feature>
<feature type="compositionally biased region" description="Polar residues" evidence="10">
    <location>
        <begin position="598"/>
        <end position="618"/>
    </location>
</feature>
<name>A0A8K0P9Y2_LADFU</name>
<organism evidence="13 14">
    <name type="scientific">Ladona fulva</name>
    <name type="common">Scarce chaser dragonfly</name>
    <name type="synonym">Libellula fulva</name>
    <dbReference type="NCBI Taxonomy" id="123851"/>
    <lineage>
        <taxon>Eukaryota</taxon>
        <taxon>Metazoa</taxon>
        <taxon>Ecdysozoa</taxon>
        <taxon>Arthropoda</taxon>
        <taxon>Hexapoda</taxon>
        <taxon>Insecta</taxon>
        <taxon>Pterygota</taxon>
        <taxon>Palaeoptera</taxon>
        <taxon>Odonata</taxon>
        <taxon>Epiprocta</taxon>
        <taxon>Anisoptera</taxon>
        <taxon>Libelluloidea</taxon>
        <taxon>Libellulidae</taxon>
        <taxon>Ladona</taxon>
    </lineage>
</organism>
<comment type="similarity">
    <text evidence="1">Belongs to the SH3RF family.</text>
</comment>
<keyword evidence="5 8" id="KW-0863">Zinc-finger</keyword>
<dbReference type="PROSITE" id="PS50089">
    <property type="entry name" value="ZF_RING_2"/>
    <property type="match status" value="1"/>
</dbReference>
<reference evidence="13" key="1">
    <citation type="submission" date="2013-04" db="EMBL/GenBank/DDBJ databases">
        <authorList>
            <person name="Qu J."/>
            <person name="Murali S.C."/>
            <person name="Bandaranaike D."/>
            <person name="Bellair M."/>
            <person name="Blankenburg K."/>
            <person name="Chao H."/>
            <person name="Dinh H."/>
            <person name="Doddapaneni H."/>
            <person name="Downs B."/>
            <person name="Dugan-Rocha S."/>
            <person name="Elkadiri S."/>
            <person name="Gnanaolivu R.D."/>
            <person name="Hernandez B."/>
            <person name="Javaid M."/>
            <person name="Jayaseelan J.C."/>
            <person name="Lee S."/>
            <person name="Li M."/>
            <person name="Ming W."/>
            <person name="Munidasa M."/>
            <person name="Muniz J."/>
            <person name="Nguyen L."/>
            <person name="Ongeri F."/>
            <person name="Osuji N."/>
            <person name="Pu L.-L."/>
            <person name="Puazo M."/>
            <person name="Qu C."/>
            <person name="Quiroz J."/>
            <person name="Raj R."/>
            <person name="Weissenberger G."/>
            <person name="Xin Y."/>
            <person name="Zou X."/>
            <person name="Han Y."/>
            <person name="Richards S."/>
            <person name="Worley K."/>
            <person name="Muzny D."/>
            <person name="Gibbs R."/>
        </authorList>
    </citation>
    <scope>NUCLEOTIDE SEQUENCE</scope>
    <source>
        <strain evidence="13">Sampled in the wild</strain>
    </source>
</reference>
<evidence type="ECO:0000259" key="12">
    <source>
        <dbReference type="PROSITE" id="PS50089"/>
    </source>
</evidence>
<feature type="compositionally biased region" description="Low complexity" evidence="10">
    <location>
        <begin position="573"/>
        <end position="587"/>
    </location>
</feature>
<comment type="caution">
    <text evidence="13">The sequence shown here is derived from an EMBL/GenBank/DDBJ whole genome shotgun (WGS) entry which is preliminary data.</text>
</comment>
<feature type="compositionally biased region" description="Low complexity" evidence="10">
    <location>
        <begin position="708"/>
        <end position="769"/>
    </location>
</feature>
<dbReference type="GO" id="GO:0061630">
    <property type="term" value="F:ubiquitin protein ligase activity"/>
    <property type="evidence" value="ECO:0007669"/>
    <property type="project" value="TreeGrafter"/>
</dbReference>
<evidence type="ECO:0000256" key="5">
    <source>
        <dbReference type="ARBA" id="ARBA00022771"/>
    </source>
</evidence>
<dbReference type="Pfam" id="PF07653">
    <property type="entry name" value="SH3_2"/>
    <property type="match status" value="1"/>
</dbReference>
<dbReference type="Pfam" id="PF00018">
    <property type="entry name" value="SH3_1"/>
    <property type="match status" value="2"/>
</dbReference>
<feature type="compositionally biased region" description="Basic residues" evidence="10">
    <location>
        <begin position="386"/>
        <end position="402"/>
    </location>
</feature>
<dbReference type="SUPFAM" id="SSF50044">
    <property type="entry name" value="SH3-domain"/>
    <property type="match status" value="3"/>
</dbReference>
<feature type="compositionally biased region" description="Polar residues" evidence="10">
    <location>
        <begin position="942"/>
        <end position="952"/>
    </location>
</feature>
<dbReference type="InterPro" id="IPR013083">
    <property type="entry name" value="Znf_RING/FYVE/PHD"/>
</dbReference>
<keyword evidence="3" id="KW-0479">Metal-binding</keyword>
<feature type="compositionally biased region" description="Low complexity" evidence="10">
    <location>
        <begin position="491"/>
        <end position="502"/>
    </location>
</feature>
<dbReference type="Pfam" id="PF00097">
    <property type="entry name" value="zf-C3HC4"/>
    <property type="match status" value="1"/>
</dbReference>
<dbReference type="PROSITE" id="PS00518">
    <property type="entry name" value="ZF_RING_1"/>
    <property type="match status" value="1"/>
</dbReference>
<feature type="compositionally biased region" description="Polar residues" evidence="10">
    <location>
        <begin position="873"/>
        <end position="882"/>
    </location>
</feature>
<gene>
    <name evidence="13" type="ORF">J437_LFUL018454</name>
</gene>